<sequence length="278" mass="29524">MPRRTIAIQLAPALLAALLTLPSTPSRAADPPAAPLVDSATWDALRPDVAGEAAIAPADGLFTVDAPYRAEDAATVPIHVIQTDPSVPIERAMVVIDENPAPVAGSFTFSPAMAPLDFELRVRVNAYSNVRVIAETPDGLRMDGHYVKASGGCSAPASKAGADALAGLGQMRLRLFGPAPSHEQSQARREAQIQIRHPNFSGLQRDQITQLFIPAHFIDHLEVWQGEEMLFAMDGGISISENPAFRFSYADNGVPALTVRATDTEGNAFETVLPKAGG</sequence>
<dbReference type="Pfam" id="PF08770">
    <property type="entry name" value="SoxZ"/>
    <property type="match status" value="1"/>
</dbReference>
<dbReference type="Gene3D" id="2.60.40.2470">
    <property type="entry name" value="SoxY domain"/>
    <property type="match status" value="1"/>
</dbReference>
<accession>A0A1I6SR44</accession>
<keyword evidence="1" id="KW-0732">Signal</keyword>
<name>A0A1I6SR44_9RHOB</name>
<dbReference type="InterPro" id="IPR014880">
    <property type="entry name" value="SoxZ_dom"/>
</dbReference>
<dbReference type="Pfam" id="PF13501">
    <property type="entry name" value="SoxY"/>
    <property type="match status" value="1"/>
</dbReference>
<dbReference type="EMBL" id="FOZW01000005">
    <property type="protein sequence ID" value="SFS79444.1"/>
    <property type="molecule type" value="Genomic_DNA"/>
</dbReference>
<proteinExistence type="predicted"/>
<feature type="domain" description="Ig-like SoxY" evidence="3">
    <location>
        <begin position="48"/>
        <end position="153"/>
    </location>
</feature>
<reference evidence="5" key="1">
    <citation type="submission" date="2016-10" db="EMBL/GenBank/DDBJ databases">
        <authorList>
            <person name="Varghese N."/>
            <person name="Submissions S."/>
        </authorList>
    </citation>
    <scope>NUCLEOTIDE SEQUENCE [LARGE SCALE GENOMIC DNA]</scope>
    <source>
        <strain evidence="5">DSM 26894</strain>
    </source>
</reference>
<feature type="chain" id="PRO_5011527739" evidence="1">
    <location>
        <begin position="29"/>
        <end position="278"/>
    </location>
</feature>
<dbReference type="InterPro" id="IPR014756">
    <property type="entry name" value="Ig_E-set"/>
</dbReference>
<evidence type="ECO:0000256" key="1">
    <source>
        <dbReference type="SAM" id="SignalP"/>
    </source>
</evidence>
<feature type="signal peptide" evidence="1">
    <location>
        <begin position="1"/>
        <end position="28"/>
    </location>
</feature>
<evidence type="ECO:0000313" key="5">
    <source>
        <dbReference type="Proteomes" id="UP000199392"/>
    </source>
</evidence>
<dbReference type="InterPro" id="IPR030831">
    <property type="entry name" value="Fuse-rel_SoxYZ"/>
</dbReference>
<dbReference type="InterPro" id="IPR038162">
    <property type="entry name" value="SoxY_sf"/>
</dbReference>
<dbReference type="InterPro" id="IPR013783">
    <property type="entry name" value="Ig-like_fold"/>
</dbReference>
<dbReference type="AlphaFoldDB" id="A0A1I6SR44"/>
<dbReference type="Gene3D" id="2.60.40.10">
    <property type="entry name" value="Immunoglobulins"/>
    <property type="match status" value="1"/>
</dbReference>
<dbReference type="SUPFAM" id="SSF81296">
    <property type="entry name" value="E set domains"/>
    <property type="match status" value="1"/>
</dbReference>
<feature type="domain" description="Sulphur oxidation protein SoxZ" evidence="2">
    <location>
        <begin position="184"/>
        <end position="271"/>
    </location>
</feature>
<keyword evidence="5" id="KW-1185">Reference proteome</keyword>
<dbReference type="InterPro" id="IPR032711">
    <property type="entry name" value="SoxY"/>
</dbReference>
<dbReference type="Proteomes" id="UP000199392">
    <property type="component" value="Unassembled WGS sequence"/>
</dbReference>
<evidence type="ECO:0000313" key="4">
    <source>
        <dbReference type="EMBL" id="SFS79444.1"/>
    </source>
</evidence>
<dbReference type="RefSeq" id="WP_092424100.1">
    <property type="nucleotide sequence ID" value="NZ_FNCL01000005.1"/>
</dbReference>
<gene>
    <name evidence="4" type="ORF">SAMN04488050_1054</name>
</gene>
<dbReference type="STRING" id="311180.SAMN04488050_1054"/>
<protein>
    <submittedName>
        <fullName evidence="4">Sulfur-oxidizing protein SoxY</fullName>
    </submittedName>
</protein>
<dbReference type="OrthoDB" id="8538315at2"/>
<dbReference type="NCBIfam" id="TIGR04557">
    <property type="entry name" value="fuse_rel_SoxYZ"/>
    <property type="match status" value="1"/>
</dbReference>
<organism evidence="4 5">
    <name type="scientific">Alloyangia pacifica</name>
    <dbReference type="NCBI Taxonomy" id="311180"/>
    <lineage>
        <taxon>Bacteria</taxon>
        <taxon>Pseudomonadati</taxon>
        <taxon>Pseudomonadota</taxon>
        <taxon>Alphaproteobacteria</taxon>
        <taxon>Rhodobacterales</taxon>
        <taxon>Roseobacteraceae</taxon>
        <taxon>Alloyangia</taxon>
    </lineage>
</organism>
<evidence type="ECO:0000259" key="3">
    <source>
        <dbReference type="Pfam" id="PF13501"/>
    </source>
</evidence>
<evidence type="ECO:0000259" key="2">
    <source>
        <dbReference type="Pfam" id="PF08770"/>
    </source>
</evidence>